<evidence type="ECO:0000256" key="2">
    <source>
        <dbReference type="ARBA" id="ARBA00022801"/>
    </source>
</evidence>
<dbReference type="Pfam" id="PF04371">
    <property type="entry name" value="PAD_porph"/>
    <property type="match status" value="1"/>
</dbReference>
<dbReference type="Gene3D" id="3.75.10.10">
    <property type="entry name" value="L-arginine/glycine Amidinotransferase, Chain A"/>
    <property type="match status" value="1"/>
</dbReference>
<dbReference type="Proteomes" id="UP000253782">
    <property type="component" value="Unassembled WGS sequence"/>
</dbReference>
<evidence type="ECO:0000256" key="3">
    <source>
        <dbReference type="SAM" id="SignalP"/>
    </source>
</evidence>
<feature type="signal peptide" evidence="3">
    <location>
        <begin position="1"/>
        <end position="34"/>
    </location>
</feature>
<dbReference type="EMBL" id="QQAH01000011">
    <property type="protein sequence ID" value="RDD81215.1"/>
    <property type="molecule type" value="Genomic_DNA"/>
</dbReference>
<organism evidence="4 5">
    <name type="scientific">Dyella tabacisoli</name>
    <dbReference type="NCBI Taxonomy" id="2282381"/>
    <lineage>
        <taxon>Bacteria</taxon>
        <taxon>Pseudomonadati</taxon>
        <taxon>Pseudomonadota</taxon>
        <taxon>Gammaproteobacteria</taxon>
        <taxon>Lysobacterales</taxon>
        <taxon>Rhodanobacteraceae</taxon>
        <taxon>Dyella</taxon>
    </lineage>
</organism>
<reference evidence="4 5" key="1">
    <citation type="submission" date="2018-07" db="EMBL/GenBank/DDBJ databases">
        <title>Dyella tabacisoli L4-6T, whole genome shotgun sequence.</title>
        <authorList>
            <person name="Zhou X.-K."/>
            <person name="Li W.-J."/>
            <person name="Duan Y.-Q."/>
        </authorList>
    </citation>
    <scope>NUCLEOTIDE SEQUENCE [LARGE SCALE GENOMIC DNA]</scope>
    <source>
        <strain evidence="4 5">L4-6</strain>
    </source>
</reference>
<name>A0A369UMA3_9GAMM</name>
<dbReference type="SUPFAM" id="SSF55909">
    <property type="entry name" value="Pentein"/>
    <property type="match status" value="1"/>
</dbReference>
<sequence length="385" mass="41965">MTTRRQFLKQLSTTAGVGVAASLGLSFATPRLHAAPATDGWHMPDEHLPQERVFLAYAASSAIWKDWASEVNSTVAMLARTIARYQPVTILCREQQEDDARDECGTDNVDYLPLPLNDIWVRDYGGCFVLDRGGRLGLVDFNFNGWGKKQASSNDTRVAKALGTELEATYIRSRLTGEGGGIEVNGHGTAILTESCWINDNRNPGLSKAQIDAELKSLLGLRKIIWLPGIKSQDITDAHIDFYARFAKPGVVIANLDNDPDSHDYPVTRRHLDILKSATDAEGRKLQVHTLPPPTDPRRNVYTENNPSFAAGYINFLSINGALIAPQFGDAAADGYCRELLQQLYPGREVVQVNIDPIAAGGGGIHCVTKQLPRVAGTKESAGAD</sequence>
<evidence type="ECO:0000313" key="5">
    <source>
        <dbReference type="Proteomes" id="UP000253782"/>
    </source>
</evidence>
<dbReference type="InterPro" id="IPR007466">
    <property type="entry name" value="Peptidyl-Arg-deiminase_porph"/>
</dbReference>
<dbReference type="NCBIfam" id="TIGR01409">
    <property type="entry name" value="TAT_signal_seq"/>
    <property type="match status" value="1"/>
</dbReference>
<dbReference type="InterPro" id="IPR006311">
    <property type="entry name" value="TAT_signal"/>
</dbReference>
<evidence type="ECO:0000256" key="1">
    <source>
        <dbReference type="ARBA" id="ARBA00022729"/>
    </source>
</evidence>
<evidence type="ECO:0000313" key="4">
    <source>
        <dbReference type="EMBL" id="RDD81215.1"/>
    </source>
</evidence>
<keyword evidence="1 3" id="KW-0732">Signal</keyword>
<gene>
    <name evidence="4" type="ORF">DVJ77_12895</name>
</gene>
<dbReference type="GO" id="GO:0009446">
    <property type="term" value="P:putrescine biosynthetic process"/>
    <property type="evidence" value="ECO:0007669"/>
    <property type="project" value="InterPro"/>
</dbReference>
<dbReference type="AlphaFoldDB" id="A0A369UMA3"/>
<dbReference type="RefSeq" id="WP_114845927.1">
    <property type="nucleotide sequence ID" value="NZ_JBHSPE010000020.1"/>
</dbReference>
<dbReference type="GO" id="GO:0004668">
    <property type="term" value="F:protein-arginine deiminase activity"/>
    <property type="evidence" value="ECO:0007669"/>
    <property type="project" value="InterPro"/>
</dbReference>
<feature type="chain" id="PRO_5016695707" evidence="3">
    <location>
        <begin position="35"/>
        <end position="385"/>
    </location>
</feature>
<protein>
    <submittedName>
        <fullName evidence="4">Agmatine deiminase family protein</fullName>
    </submittedName>
</protein>
<proteinExistence type="predicted"/>
<dbReference type="GO" id="GO:0047632">
    <property type="term" value="F:agmatine deiminase activity"/>
    <property type="evidence" value="ECO:0007669"/>
    <property type="project" value="TreeGrafter"/>
</dbReference>
<dbReference type="InterPro" id="IPR019546">
    <property type="entry name" value="TAT_signal_bac_arc"/>
</dbReference>
<dbReference type="OrthoDB" id="9808013at2"/>
<dbReference type="PROSITE" id="PS51318">
    <property type="entry name" value="TAT"/>
    <property type="match status" value="1"/>
</dbReference>
<comment type="caution">
    <text evidence="4">The sequence shown here is derived from an EMBL/GenBank/DDBJ whole genome shotgun (WGS) entry which is preliminary data.</text>
</comment>
<keyword evidence="2" id="KW-0378">Hydrolase</keyword>
<dbReference type="PANTHER" id="PTHR31377">
    <property type="entry name" value="AGMATINE DEIMINASE-RELATED"/>
    <property type="match status" value="1"/>
</dbReference>
<keyword evidence="5" id="KW-1185">Reference proteome</keyword>
<dbReference type="PANTHER" id="PTHR31377:SF0">
    <property type="entry name" value="AGMATINE DEIMINASE-RELATED"/>
    <property type="match status" value="1"/>
</dbReference>
<accession>A0A369UMA3</accession>